<comment type="caution">
    <text evidence="6">The sequence shown here is derived from an EMBL/GenBank/DDBJ whole genome shotgun (WGS) entry which is preliminary data.</text>
</comment>
<organism evidence="6 7">
    <name type="scientific">[Candida] subhashii</name>
    <dbReference type="NCBI Taxonomy" id="561895"/>
    <lineage>
        <taxon>Eukaryota</taxon>
        <taxon>Fungi</taxon>
        <taxon>Dikarya</taxon>
        <taxon>Ascomycota</taxon>
        <taxon>Saccharomycotina</taxon>
        <taxon>Pichiomycetes</taxon>
        <taxon>Debaryomycetaceae</taxon>
        <taxon>Spathaspora</taxon>
    </lineage>
</organism>
<evidence type="ECO:0000313" key="7">
    <source>
        <dbReference type="Proteomes" id="UP000694255"/>
    </source>
</evidence>
<dbReference type="GeneID" id="73472227"/>
<keyword evidence="7" id="KW-1185">Reference proteome</keyword>
<evidence type="ECO:0000259" key="5">
    <source>
        <dbReference type="PROSITE" id="PS51526"/>
    </source>
</evidence>
<keyword evidence="3" id="KW-0804">Transcription</keyword>
<keyword evidence="4" id="KW-0539">Nucleus</keyword>
<dbReference type="GO" id="GO:0006325">
    <property type="term" value="P:chromatin organization"/>
    <property type="evidence" value="ECO:0007669"/>
    <property type="project" value="UniProtKB-KW"/>
</dbReference>
<keyword evidence="1" id="KW-0156">Chromatin regulator</keyword>
<evidence type="ECO:0000256" key="2">
    <source>
        <dbReference type="ARBA" id="ARBA00023015"/>
    </source>
</evidence>
<dbReference type="GO" id="GO:0016586">
    <property type="term" value="C:RSC-type complex"/>
    <property type="evidence" value="ECO:0007669"/>
    <property type="project" value="TreeGrafter"/>
</dbReference>
<evidence type="ECO:0000256" key="4">
    <source>
        <dbReference type="ARBA" id="ARBA00023242"/>
    </source>
</evidence>
<name>A0A8J5USZ2_9ASCO</name>
<gene>
    <name evidence="6" type="ORF">J8A68_005427</name>
</gene>
<evidence type="ECO:0000256" key="1">
    <source>
        <dbReference type="ARBA" id="ARBA00022853"/>
    </source>
</evidence>
<dbReference type="OrthoDB" id="338531at2759"/>
<dbReference type="InterPro" id="IPR003150">
    <property type="entry name" value="DNA-bd_RFX"/>
</dbReference>
<accession>A0A8J5USZ2</accession>
<evidence type="ECO:0000256" key="3">
    <source>
        <dbReference type="ARBA" id="ARBA00023163"/>
    </source>
</evidence>
<dbReference type="PANTHER" id="PTHR22970:SF14">
    <property type="entry name" value="AT-RICH INTERACTIVE DOMAIN-CONTAINING PROTEIN 2"/>
    <property type="match status" value="1"/>
</dbReference>
<feature type="domain" description="RFX-type winged-helix" evidence="5">
    <location>
        <begin position="406"/>
        <end position="514"/>
    </location>
</feature>
<dbReference type="InterPro" id="IPR052406">
    <property type="entry name" value="Chromatin_Remodeling_Comp"/>
</dbReference>
<dbReference type="Proteomes" id="UP000694255">
    <property type="component" value="Unassembled WGS sequence"/>
</dbReference>
<sequence length="642" mass="72778">MSISGLAPVTGNSRTITAANDGTGTSVYASQAYNGYGYVAPIGYNHRGIDDVGRITMSLKSGIDSEVKWALNSLSRISLHPNFNLEHSSFLGSELIKYFYKPFQLIGEKKYEQVTQDLLTFSLDSLLTLRNSAQDLHNQQWLSQIKSFKKNVLDALKFLSNWFYQPNFQIPQLKQYDSQFSEALSFLIDLLEPLTCYYIDNTKHDPLFHVLLQTLLATQDKTLFVTILKCLSHLLIIRDRKRKVNSDDDEEVKHHLDQVVEEEEVDEKITNNCINSLKDSDLEHIVNDLLINDNEINNAVLEFLKMYLFSEALHPDYSASIKDSQKYRLQKLLQLKTSRTAFHTLVKQLPLLTVANLPLNDPSNIKPIPQLNLTRRSEFPGVPSTLPELTEDLYKLIIRFPEPLRATTWLRCCYEPFVVSSPSESFSGDAAAPGEVTQISLWKAYEKQFQEIWNSPTGEPNPQFKPLLPAVDFIKNVTRAFPSSEAMVVNLPAPEGSNEAPKKKFIIRGIQPRQFAVNIDVANYEALKPNPISSVNPVENHKLPIGHIDVEKFNHAIAGVAEGILVDGSGVTKKSDMFNQINESSHDILEYIIHEVLDDSENSIEENIFRLYNSYWLPELVYANPSLVESGIINASWLKYLI</sequence>
<dbReference type="GO" id="GO:0006355">
    <property type="term" value="P:regulation of DNA-templated transcription"/>
    <property type="evidence" value="ECO:0007669"/>
    <property type="project" value="InterPro"/>
</dbReference>
<dbReference type="AlphaFoldDB" id="A0A8J5USZ2"/>
<proteinExistence type="predicted"/>
<reference evidence="6 7" key="1">
    <citation type="journal article" date="2021" name="DNA Res.">
        <title>Genome analysis of Candida subhashii reveals its hybrid nature and dual mitochondrial genome conformations.</title>
        <authorList>
            <person name="Mixao V."/>
            <person name="Hegedusova E."/>
            <person name="Saus E."/>
            <person name="Pryszcz L.P."/>
            <person name="Cillingova A."/>
            <person name="Nosek J."/>
            <person name="Gabaldon T."/>
        </authorList>
    </citation>
    <scope>NUCLEOTIDE SEQUENCE [LARGE SCALE GENOMIC DNA]</scope>
    <source>
        <strain evidence="6 7">CBS 10753</strain>
    </source>
</reference>
<keyword evidence="2" id="KW-0805">Transcription regulation</keyword>
<dbReference type="PANTHER" id="PTHR22970">
    <property type="entry name" value="AT-RICH INTERACTIVE DOMAIN-CONTAINING PROTEIN 2"/>
    <property type="match status" value="1"/>
</dbReference>
<evidence type="ECO:0000313" key="6">
    <source>
        <dbReference type="EMBL" id="KAG7661055.1"/>
    </source>
</evidence>
<dbReference type="RefSeq" id="XP_049261288.1">
    <property type="nucleotide sequence ID" value="XM_049409492.1"/>
</dbReference>
<dbReference type="PROSITE" id="PS51526">
    <property type="entry name" value="RFX_DBD"/>
    <property type="match status" value="1"/>
</dbReference>
<protein>
    <submittedName>
        <fullName evidence="6">RSC9</fullName>
    </submittedName>
</protein>
<dbReference type="EMBL" id="JAGSYN010000270">
    <property type="protein sequence ID" value="KAG7661055.1"/>
    <property type="molecule type" value="Genomic_DNA"/>
</dbReference>
<dbReference type="GO" id="GO:0003677">
    <property type="term" value="F:DNA binding"/>
    <property type="evidence" value="ECO:0007669"/>
    <property type="project" value="InterPro"/>
</dbReference>